<keyword evidence="1" id="KW-1133">Transmembrane helix</keyword>
<evidence type="ECO:0000256" key="1">
    <source>
        <dbReference type="SAM" id="Phobius"/>
    </source>
</evidence>
<protein>
    <submittedName>
        <fullName evidence="3">DUF4097 family beta strand repeat-containing protein</fullName>
    </submittedName>
</protein>
<proteinExistence type="predicted"/>
<comment type="caution">
    <text evidence="3">The sequence shown here is derived from an EMBL/GenBank/DDBJ whole genome shotgun (WGS) entry which is preliminary data.</text>
</comment>
<dbReference type="EMBL" id="JAPMLT010000010">
    <property type="protein sequence ID" value="MCX7571337.1"/>
    <property type="molecule type" value="Genomic_DNA"/>
</dbReference>
<dbReference type="Proteomes" id="UP001208017">
    <property type="component" value="Unassembled WGS sequence"/>
</dbReference>
<keyword evidence="4" id="KW-1185">Reference proteome</keyword>
<gene>
    <name evidence="3" type="ORF">OS242_15415</name>
</gene>
<sequence length="291" mass="31168">MKPNKGWGIALIVLGLVVFTGALIDLLNPVEYVKNKASEIVGFPLEGIDWDDENAVREEGTLTVELEGIETLRLENPAGRIRINGDSNAKAVTVHYTKKISGFSAGDGKERLAKDIKIDVNRSGNMQRIKTEVQNGIFAGGRSMHVDYEIIVPPSLQIEVDNKAGEVTTAGLLSAVKINNNAGRVEVDGFKGKLDVNVNAGEISARGGTEIKAIDLSANMGKVEVAIPEGTNLKVDARTNVGQIENELGIGEESRNGLNRELRGQTGTGNDGSITLRTNTGEIKLNNELGR</sequence>
<feature type="domain" description="DUF4097" evidence="2">
    <location>
        <begin position="155"/>
        <end position="285"/>
    </location>
</feature>
<name>A0ABT3X357_9BACL</name>
<evidence type="ECO:0000313" key="3">
    <source>
        <dbReference type="EMBL" id="MCX7571337.1"/>
    </source>
</evidence>
<evidence type="ECO:0000259" key="2">
    <source>
        <dbReference type="Pfam" id="PF13349"/>
    </source>
</evidence>
<dbReference type="Pfam" id="PF13349">
    <property type="entry name" value="DUF4097"/>
    <property type="match status" value="1"/>
</dbReference>
<organism evidence="3 4">
    <name type="scientific">Tumebacillus lacus</name>
    <dbReference type="NCBI Taxonomy" id="2995335"/>
    <lineage>
        <taxon>Bacteria</taxon>
        <taxon>Bacillati</taxon>
        <taxon>Bacillota</taxon>
        <taxon>Bacilli</taxon>
        <taxon>Bacillales</taxon>
        <taxon>Alicyclobacillaceae</taxon>
        <taxon>Tumebacillus</taxon>
    </lineage>
</organism>
<dbReference type="InterPro" id="IPR025164">
    <property type="entry name" value="Toastrack_DUF4097"/>
</dbReference>
<reference evidence="3 4" key="1">
    <citation type="submission" date="2022-11" db="EMBL/GenBank/DDBJ databases">
        <title>Study of microbial diversity in lake waters.</title>
        <authorList>
            <person name="Zhang J."/>
        </authorList>
    </citation>
    <scope>NUCLEOTIDE SEQUENCE [LARGE SCALE GENOMIC DNA]</scope>
    <source>
        <strain evidence="3 4">DT12</strain>
    </source>
</reference>
<keyword evidence="1" id="KW-0812">Transmembrane</keyword>
<evidence type="ECO:0000313" key="4">
    <source>
        <dbReference type="Proteomes" id="UP001208017"/>
    </source>
</evidence>
<accession>A0ABT3X357</accession>
<keyword evidence="1" id="KW-0472">Membrane</keyword>
<dbReference type="RefSeq" id="WP_267152585.1">
    <property type="nucleotide sequence ID" value="NZ_JAPMLT010000010.1"/>
</dbReference>
<feature type="transmembrane region" description="Helical" evidence="1">
    <location>
        <begin position="6"/>
        <end position="27"/>
    </location>
</feature>